<protein>
    <submittedName>
        <fullName evidence="1">Transposase DDE domain</fullName>
    </submittedName>
</protein>
<proteinExistence type="predicted"/>
<sequence length="41" mass="4742">MVERCIGHHKKWCGIATRYDKLARNYRAAVVLVTALLWINA</sequence>
<dbReference type="RefSeq" id="WP_428993766.1">
    <property type="nucleotide sequence ID" value="NZ_CP053892.1"/>
</dbReference>
<dbReference type="EMBL" id="CP053892">
    <property type="protein sequence ID" value="QKG24591.1"/>
    <property type="molecule type" value="Genomic_DNA"/>
</dbReference>
<keyword evidence="2" id="KW-1185">Reference proteome</keyword>
<name>A0A7D3W2L5_ACTVE</name>
<organism evidence="1 2">
    <name type="scientific">Actinomadura verrucosospora</name>
    <dbReference type="NCBI Taxonomy" id="46165"/>
    <lineage>
        <taxon>Bacteria</taxon>
        <taxon>Bacillati</taxon>
        <taxon>Actinomycetota</taxon>
        <taxon>Actinomycetes</taxon>
        <taxon>Streptosporangiales</taxon>
        <taxon>Thermomonosporaceae</taxon>
        <taxon>Actinomadura</taxon>
    </lineage>
</organism>
<evidence type="ECO:0000313" key="2">
    <source>
        <dbReference type="Proteomes" id="UP000501240"/>
    </source>
</evidence>
<gene>
    <name evidence="1" type="ORF">ACTIVE_6238</name>
</gene>
<reference evidence="1 2" key="1">
    <citation type="submission" date="2020-05" db="EMBL/GenBank/DDBJ databases">
        <title>Actinomadura verrucosospora NRRL-B18236 (PFL_A860) Genome sequencing and assembly.</title>
        <authorList>
            <person name="Samborskyy M."/>
        </authorList>
    </citation>
    <scope>NUCLEOTIDE SEQUENCE [LARGE SCALE GENOMIC DNA]</scope>
    <source>
        <strain evidence="1 2">NRRL:B18236</strain>
    </source>
</reference>
<dbReference type="AlphaFoldDB" id="A0A7D3W2L5"/>
<accession>A0A7D3W2L5</accession>
<dbReference type="Proteomes" id="UP000501240">
    <property type="component" value="Chromosome"/>
</dbReference>
<evidence type="ECO:0000313" key="1">
    <source>
        <dbReference type="EMBL" id="QKG24591.1"/>
    </source>
</evidence>